<keyword evidence="6" id="KW-0677">Repeat</keyword>
<dbReference type="Pfam" id="PF13432">
    <property type="entry name" value="TPR_16"/>
    <property type="match status" value="1"/>
</dbReference>
<dbReference type="InterPro" id="IPR019734">
    <property type="entry name" value="TPR_rpt"/>
</dbReference>
<dbReference type="RefSeq" id="WP_250079181.1">
    <property type="nucleotide sequence ID" value="NZ_JAMJPJ010000001.1"/>
</dbReference>
<evidence type="ECO:0000256" key="2">
    <source>
        <dbReference type="ARBA" id="ARBA00005386"/>
    </source>
</evidence>
<proteinExistence type="inferred from homology"/>
<dbReference type="EMBL" id="JAMJPJ010000001">
    <property type="protein sequence ID" value="MCL7928591.1"/>
    <property type="molecule type" value="Genomic_DNA"/>
</dbReference>
<keyword evidence="5" id="KW-0808">Transferase</keyword>
<evidence type="ECO:0000256" key="3">
    <source>
        <dbReference type="ARBA" id="ARBA00011970"/>
    </source>
</evidence>
<dbReference type="PROSITE" id="PS50005">
    <property type="entry name" value="TPR"/>
    <property type="match status" value="3"/>
</dbReference>
<protein>
    <recommendedName>
        <fullName evidence="3">protein O-GlcNAc transferase</fullName>
        <ecNumber evidence="3">2.4.1.255</ecNumber>
    </recommendedName>
</protein>
<dbReference type="Gene3D" id="3.40.50.11380">
    <property type="match status" value="1"/>
</dbReference>
<evidence type="ECO:0000313" key="12">
    <source>
        <dbReference type="Proteomes" id="UP001165308"/>
    </source>
</evidence>
<sequence length="953" mass="106292">MCASPLSEKNANRLTKMLSKKNFQKVLENVSSLESTHSESADLFKVKGTALLETGKIKEAISALEKSLTLAPEDSEVLYNLGVAYYRNGDVAAGIKEIDKSLSKRPEDAKALCAISKMLIDGGYFKKALEYLGKAEKLKKMQNSVLILQADALSKATKLSDALEVYKKIEKQYPNDLGSINNLGNTYRMLGQFDKADSIFSKLIKKDPKRSSSFSSYFFSKHYNPKYSAESFFEDASNWDLQYAPKKVERKKAIDTNPQRRLRIGVLSSGLRIHPVGNMITSILENLPESEFELIAYSLSHINDKRAQRLKKCFDEWNAVIHLSDEDLAERLRQDDIDILFDMCGHSEGQRLLAIAEEPAPLIIKWVGGLINTTGPSAIDYLLSDSVETPEGVDDYYIEKLIRMPDDYICYLPAEKIPPVRALPAQKNGYITLGCFNNPSKLNAEIIAHWAEVMHQLPNSKLFLKGSQYEGEDFLEQTRKQFSIHGIEAERLIMEAFSPHFFLLDAYNQVDIALDPWPYSGGLTTCEALLMGVPVVTMPGPTFAGRHSATHLVNAGLPELVAKSWEEYRQRVLELAKDLESLTVIRKGLRKQLLASPVCDAPRFAKHFSIAMRAIWERYCEGQAPEALTFNKEGDLWFEDDKQLLDIQVDTTPRISKAKGSQSQEAGFSWQLQGKLIGIDNGATLVKQPAVQQMLELKSLELIAFDPAGELNSATANNTEGLHHYPGALLGNGEPATLYATLDPVHTATLKPLEDTSKVLTKLPVSSLPLDGIDGLPSLDWLVLDARHDASSILEHGSRSLKDALLLDVTVAFQPTHEHQSSLAELQHWASRNGFRFYRLNSPQHISHLPKSVPTEKCQATELQSADALFLPNHERQAQLTDNQRTKLAFLLHTVYGIKDMAYGLLKEIDEEKAEGYLAGEGLLKKPSPKAHQEIPNDIDDDTISGALDKLMQ</sequence>
<evidence type="ECO:0000256" key="1">
    <source>
        <dbReference type="ARBA" id="ARBA00004922"/>
    </source>
</evidence>
<evidence type="ECO:0000256" key="6">
    <source>
        <dbReference type="ARBA" id="ARBA00022737"/>
    </source>
</evidence>
<evidence type="ECO:0000256" key="5">
    <source>
        <dbReference type="ARBA" id="ARBA00022679"/>
    </source>
</evidence>
<keyword evidence="12" id="KW-1185">Reference proteome</keyword>
<evidence type="ECO:0000256" key="9">
    <source>
        <dbReference type="SAM" id="MobiDB-lite"/>
    </source>
</evidence>
<evidence type="ECO:0000256" key="8">
    <source>
        <dbReference type="PROSITE-ProRule" id="PRU00339"/>
    </source>
</evidence>
<dbReference type="PANTHER" id="PTHR44835">
    <property type="entry name" value="UDP-N-ACETYLGLUCOSAMINE--PEPTIDE N-ACETYLGLUCOSAMINYLTRANSFERASE SPINDLY-RELATED"/>
    <property type="match status" value="1"/>
</dbReference>
<accession>A0ABT0SLC5</accession>
<reference evidence="11" key="1">
    <citation type="submission" date="2022-05" db="EMBL/GenBank/DDBJ databases">
        <title>Halomonas geminus sp. nov. and Halomonas llamarensis sp. nov. isolated from high-altitude salars of the Atacama Desert.</title>
        <authorList>
            <person name="Hintersatz C."/>
            <person name="Rojas L.A."/>
            <person name="Wei T.-S."/>
            <person name="Kutschke S."/>
            <person name="Lehmann F."/>
            <person name="Jain R."/>
            <person name="Pollmann K."/>
        </authorList>
    </citation>
    <scope>NUCLEOTIDE SEQUENCE</scope>
    <source>
        <strain evidence="11">ATCHA</strain>
    </source>
</reference>
<dbReference type="EC" id="2.4.1.255" evidence="3"/>
<dbReference type="SMART" id="SM00028">
    <property type="entry name" value="TPR"/>
    <property type="match status" value="5"/>
</dbReference>
<feature type="repeat" description="TPR" evidence="8">
    <location>
        <begin position="75"/>
        <end position="108"/>
    </location>
</feature>
<comment type="similarity">
    <text evidence="2">Belongs to the glycosyltransferase 41 family. O-GlcNAc transferase subfamily.</text>
</comment>
<dbReference type="Pfam" id="PF13844">
    <property type="entry name" value="Glyco_transf_41"/>
    <property type="match status" value="2"/>
</dbReference>
<dbReference type="InterPro" id="IPR029489">
    <property type="entry name" value="OGT/SEC/SPY_C"/>
</dbReference>
<keyword evidence="7 8" id="KW-0802">TPR repeat</keyword>
<feature type="region of interest" description="Disordered" evidence="9">
    <location>
        <begin position="925"/>
        <end position="946"/>
    </location>
</feature>
<dbReference type="PANTHER" id="PTHR44835:SF1">
    <property type="entry name" value="PROTEIN O-GLCNAC TRANSFERASE"/>
    <property type="match status" value="1"/>
</dbReference>
<evidence type="ECO:0000259" key="10">
    <source>
        <dbReference type="Pfam" id="PF13844"/>
    </source>
</evidence>
<evidence type="ECO:0000256" key="7">
    <source>
        <dbReference type="ARBA" id="ARBA00022803"/>
    </source>
</evidence>
<evidence type="ECO:0000256" key="4">
    <source>
        <dbReference type="ARBA" id="ARBA00022676"/>
    </source>
</evidence>
<keyword evidence="4" id="KW-0328">Glycosyltransferase</keyword>
<dbReference type="Pfam" id="PF13174">
    <property type="entry name" value="TPR_6"/>
    <property type="match status" value="1"/>
</dbReference>
<gene>
    <name evidence="11" type="ORF">M8006_01130</name>
</gene>
<feature type="repeat" description="TPR" evidence="8">
    <location>
        <begin position="41"/>
        <end position="74"/>
    </location>
</feature>
<organism evidence="11 12">
    <name type="scientific">Halomonas llamarensis</name>
    <dbReference type="NCBI Taxonomy" id="2945104"/>
    <lineage>
        <taxon>Bacteria</taxon>
        <taxon>Pseudomonadati</taxon>
        <taxon>Pseudomonadota</taxon>
        <taxon>Gammaproteobacteria</taxon>
        <taxon>Oceanospirillales</taxon>
        <taxon>Halomonadaceae</taxon>
        <taxon>Halomonas</taxon>
    </lineage>
</organism>
<dbReference type="Proteomes" id="UP001165308">
    <property type="component" value="Unassembled WGS sequence"/>
</dbReference>
<dbReference type="SUPFAM" id="SSF48452">
    <property type="entry name" value="TPR-like"/>
    <property type="match status" value="1"/>
</dbReference>
<dbReference type="SUPFAM" id="SSF53756">
    <property type="entry name" value="UDP-Glycosyltransferase/glycogen phosphorylase"/>
    <property type="match status" value="1"/>
</dbReference>
<feature type="domain" description="O-GlcNAc transferase C-terminal" evidence="10">
    <location>
        <begin position="431"/>
        <end position="606"/>
    </location>
</feature>
<dbReference type="InterPro" id="IPR011990">
    <property type="entry name" value="TPR-like_helical_dom_sf"/>
</dbReference>
<comment type="caution">
    <text evidence="11">The sequence shown here is derived from an EMBL/GenBank/DDBJ whole genome shotgun (WGS) entry which is preliminary data.</text>
</comment>
<name>A0ABT0SLC5_9GAMM</name>
<dbReference type="InterPro" id="IPR051939">
    <property type="entry name" value="Glycosyltr_41/O-GlcNAc_trsf"/>
</dbReference>
<dbReference type="Gene3D" id="1.25.40.10">
    <property type="entry name" value="Tetratricopeptide repeat domain"/>
    <property type="match status" value="1"/>
</dbReference>
<evidence type="ECO:0000313" key="11">
    <source>
        <dbReference type="EMBL" id="MCL7928591.1"/>
    </source>
</evidence>
<feature type="repeat" description="TPR" evidence="8">
    <location>
        <begin position="177"/>
        <end position="210"/>
    </location>
</feature>
<dbReference type="Gene3D" id="3.40.50.2000">
    <property type="entry name" value="Glycogen Phosphorylase B"/>
    <property type="match status" value="1"/>
</dbReference>
<feature type="domain" description="O-GlcNAc transferase C-terminal" evidence="10">
    <location>
        <begin position="257"/>
        <end position="409"/>
    </location>
</feature>
<comment type="pathway">
    <text evidence="1">Protein modification; protein glycosylation.</text>
</comment>